<dbReference type="InterPro" id="IPR001867">
    <property type="entry name" value="OmpR/PhoB-type_DNA-bd"/>
</dbReference>
<evidence type="ECO:0000256" key="4">
    <source>
        <dbReference type="ARBA" id="ARBA00023125"/>
    </source>
</evidence>
<keyword evidence="2" id="KW-0902">Two-component regulatory system</keyword>
<comment type="caution">
    <text evidence="10">The sequence shown here is derived from an EMBL/GenBank/DDBJ whole genome shotgun (WGS) entry which is preliminary data.</text>
</comment>
<dbReference type="PROSITE" id="PS50110">
    <property type="entry name" value="RESPONSE_REGULATORY"/>
    <property type="match status" value="1"/>
</dbReference>
<gene>
    <name evidence="10" type="ORF">CQA54_08570</name>
</gene>
<dbReference type="InterPro" id="IPR001789">
    <property type="entry name" value="Sig_transdc_resp-reg_receiver"/>
</dbReference>
<evidence type="ECO:0000259" key="8">
    <source>
        <dbReference type="PROSITE" id="PS50110"/>
    </source>
</evidence>
<dbReference type="EMBL" id="NXLT01000012">
    <property type="protein sequence ID" value="RDU65752.1"/>
    <property type="molecule type" value="Genomic_DNA"/>
</dbReference>
<dbReference type="GO" id="GO:0005829">
    <property type="term" value="C:cytosol"/>
    <property type="evidence" value="ECO:0007669"/>
    <property type="project" value="TreeGrafter"/>
</dbReference>
<feature type="modified residue" description="4-aspartylphosphate" evidence="6">
    <location>
        <position position="64"/>
    </location>
</feature>
<dbReference type="SUPFAM" id="SSF52172">
    <property type="entry name" value="CheY-like"/>
    <property type="match status" value="1"/>
</dbReference>
<feature type="domain" description="OmpR/PhoB-type" evidence="9">
    <location>
        <begin position="147"/>
        <end position="242"/>
    </location>
</feature>
<keyword evidence="11" id="KW-1185">Reference proteome</keyword>
<dbReference type="GO" id="GO:0006355">
    <property type="term" value="P:regulation of DNA-templated transcription"/>
    <property type="evidence" value="ECO:0007669"/>
    <property type="project" value="InterPro"/>
</dbReference>
<accession>A0A3D8IKH3</accession>
<dbReference type="GO" id="GO:0000156">
    <property type="term" value="F:phosphorelay response regulator activity"/>
    <property type="evidence" value="ECO:0007669"/>
    <property type="project" value="TreeGrafter"/>
</dbReference>
<reference evidence="10 11" key="1">
    <citation type="submission" date="2018-04" db="EMBL/GenBank/DDBJ databases">
        <title>Novel Campyloabacter and Helicobacter Species and Strains.</title>
        <authorList>
            <person name="Mannion A.J."/>
            <person name="Shen Z."/>
            <person name="Fox J.G."/>
        </authorList>
    </citation>
    <scope>NUCLEOTIDE SEQUENCE [LARGE SCALE GENOMIC DNA]</scope>
    <source>
        <strain evidence="10 11">MIT 12-6600</strain>
    </source>
</reference>
<dbReference type="Gene3D" id="3.40.50.2300">
    <property type="match status" value="1"/>
</dbReference>
<dbReference type="SMART" id="SM00862">
    <property type="entry name" value="Trans_reg_C"/>
    <property type="match status" value="1"/>
</dbReference>
<dbReference type="PROSITE" id="PS51755">
    <property type="entry name" value="OMPR_PHOB"/>
    <property type="match status" value="1"/>
</dbReference>
<evidence type="ECO:0000256" key="1">
    <source>
        <dbReference type="ARBA" id="ARBA00022553"/>
    </source>
</evidence>
<dbReference type="Pfam" id="PF00486">
    <property type="entry name" value="Trans_reg_C"/>
    <property type="match status" value="1"/>
</dbReference>
<feature type="domain" description="Response regulatory" evidence="8">
    <location>
        <begin position="15"/>
        <end position="138"/>
    </location>
</feature>
<feature type="DNA-binding region" description="OmpR/PhoB-type" evidence="7">
    <location>
        <begin position="147"/>
        <end position="242"/>
    </location>
</feature>
<dbReference type="PANTHER" id="PTHR48111:SF1">
    <property type="entry name" value="TWO-COMPONENT RESPONSE REGULATOR ORR33"/>
    <property type="match status" value="1"/>
</dbReference>
<dbReference type="InterPro" id="IPR039420">
    <property type="entry name" value="WalR-like"/>
</dbReference>
<name>A0A3D8IKH3_9HELI</name>
<dbReference type="OrthoDB" id="8912111at2"/>
<organism evidence="10 11">
    <name type="scientific">Helicobacter equorum</name>
    <dbReference type="NCBI Taxonomy" id="361872"/>
    <lineage>
        <taxon>Bacteria</taxon>
        <taxon>Pseudomonadati</taxon>
        <taxon>Campylobacterota</taxon>
        <taxon>Epsilonproteobacteria</taxon>
        <taxon>Campylobacterales</taxon>
        <taxon>Helicobacteraceae</taxon>
        <taxon>Helicobacter</taxon>
    </lineage>
</organism>
<dbReference type="Gene3D" id="1.10.10.10">
    <property type="entry name" value="Winged helix-like DNA-binding domain superfamily/Winged helix DNA-binding domain"/>
    <property type="match status" value="1"/>
</dbReference>
<dbReference type="SMART" id="SM00448">
    <property type="entry name" value="REC"/>
    <property type="match status" value="1"/>
</dbReference>
<keyword evidence="4 7" id="KW-0238">DNA-binding</keyword>
<keyword evidence="3" id="KW-0805">Transcription regulation</keyword>
<dbReference type="GO" id="GO:0000976">
    <property type="term" value="F:transcription cis-regulatory region binding"/>
    <property type="evidence" value="ECO:0007669"/>
    <property type="project" value="TreeGrafter"/>
</dbReference>
<evidence type="ECO:0000259" key="9">
    <source>
        <dbReference type="PROSITE" id="PS51755"/>
    </source>
</evidence>
<dbReference type="GO" id="GO:0032993">
    <property type="term" value="C:protein-DNA complex"/>
    <property type="evidence" value="ECO:0007669"/>
    <property type="project" value="TreeGrafter"/>
</dbReference>
<evidence type="ECO:0000313" key="10">
    <source>
        <dbReference type="EMBL" id="RDU65752.1"/>
    </source>
</evidence>
<evidence type="ECO:0000256" key="5">
    <source>
        <dbReference type="ARBA" id="ARBA00023163"/>
    </source>
</evidence>
<dbReference type="AlphaFoldDB" id="A0A3D8IKH3"/>
<evidence type="ECO:0000256" key="3">
    <source>
        <dbReference type="ARBA" id="ARBA00023015"/>
    </source>
</evidence>
<protein>
    <submittedName>
        <fullName evidence="10">Two-component system response regulator</fullName>
    </submittedName>
</protein>
<dbReference type="CDD" id="cd00383">
    <property type="entry name" value="trans_reg_C"/>
    <property type="match status" value="1"/>
</dbReference>
<sequence>MSLTHNTKKSTTGAKVLLLEDDSVLAEILCEFLESEGFSVEWCQDASSALNLAYEKSFDTWLLDVKVPLGDDFGASKELPGFEVLKTLRQANKNTPCIFLTSLNSVQDLQIGYDVGCDDFLRKPFELVELRLRIHTLLKRSFAHRNTQMEDFGNGVSFDIITKTLYKDGKILSITNKETALLNLLLRYPNTYISQDRIFEELWDMGQEPSELSVRAYIKNLRKLIGKDRILNQHNKGYCYVR</sequence>
<dbReference type="Pfam" id="PF00072">
    <property type="entry name" value="Response_reg"/>
    <property type="match status" value="1"/>
</dbReference>
<dbReference type="Proteomes" id="UP000256514">
    <property type="component" value="Unassembled WGS sequence"/>
</dbReference>
<evidence type="ECO:0000256" key="2">
    <source>
        <dbReference type="ARBA" id="ARBA00023012"/>
    </source>
</evidence>
<dbReference type="RefSeq" id="WP_115571668.1">
    <property type="nucleotide sequence ID" value="NZ_NXLT01000012.1"/>
</dbReference>
<evidence type="ECO:0000256" key="6">
    <source>
        <dbReference type="PROSITE-ProRule" id="PRU00169"/>
    </source>
</evidence>
<evidence type="ECO:0000313" key="11">
    <source>
        <dbReference type="Proteomes" id="UP000256514"/>
    </source>
</evidence>
<keyword evidence="1 6" id="KW-0597">Phosphoprotein</keyword>
<dbReference type="InterPro" id="IPR036388">
    <property type="entry name" value="WH-like_DNA-bd_sf"/>
</dbReference>
<keyword evidence="5" id="KW-0804">Transcription</keyword>
<proteinExistence type="predicted"/>
<evidence type="ECO:0000256" key="7">
    <source>
        <dbReference type="PROSITE-ProRule" id="PRU01091"/>
    </source>
</evidence>
<dbReference type="InterPro" id="IPR011006">
    <property type="entry name" value="CheY-like_superfamily"/>
</dbReference>
<dbReference type="PANTHER" id="PTHR48111">
    <property type="entry name" value="REGULATOR OF RPOS"/>
    <property type="match status" value="1"/>
</dbReference>